<dbReference type="Pfam" id="PF12831">
    <property type="entry name" value="FAD_oxidored"/>
    <property type="match status" value="1"/>
</dbReference>
<proteinExistence type="predicted"/>
<reference evidence="1" key="1">
    <citation type="submission" date="2019-08" db="EMBL/GenBank/DDBJ databases">
        <authorList>
            <person name="Kucharzyk K."/>
            <person name="Murdoch R.W."/>
            <person name="Higgins S."/>
            <person name="Loffler F."/>
        </authorList>
    </citation>
    <scope>NUCLEOTIDE SEQUENCE</scope>
</reference>
<protein>
    <recommendedName>
        <fullName evidence="2">FAD dependent oxidoreductase domain-containing protein</fullName>
    </recommendedName>
</protein>
<evidence type="ECO:0000313" key="1">
    <source>
        <dbReference type="EMBL" id="MPN50182.1"/>
    </source>
</evidence>
<gene>
    <name evidence="1" type="ORF">SDC9_197808</name>
</gene>
<dbReference type="AlphaFoldDB" id="A0A645IH63"/>
<accession>A0A645IH63</accession>
<dbReference type="EMBL" id="VSSQ01114113">
    <property type="protein sequence ID" value="MPN50182.1"/>
    <property type="molecule type" value="Genomic_DNA"/>
</dbReference>
<evidence type="ECO:0008006" key="2">
    <source>
        <dbReference type="Google" id="ProtNLM"/>
    </source>
</evidence>
<sequence length="79" mass="8110">MGDDTFDLPLRVLVPDGVEGLIMGAGRSISATNPSLLRVMVHTMAVGEAAGHAAALSATTGSPLRELNPADILNGKKSR</sequence>
<name>A0A645IH63_9ZZZZ</name>
<organism evidence="1">
    <name type="scientific">bioreactor metagenome</name>
    <dbReference type="NCBI Taxonomy" id="1076179"/>
    <lineage>
        <taxon>unclassified sequences</taxon>
        <taxon>metagenomes</taxon>
        <taxon>ecological metagenomes</taxon>
    </lineage>
</organism>
<comment type="caution">
    <text evidence="1">The sequence shown here is derived from an EMBL/GenBank/DDBJ whole genome shotgun (WGS) entry which is preliminary data.</text>
</comment>